<comment type="caution">
    <text evidence="1">The sequence shown here is derived from an EMBL/GenBank/DDBJ whole genome shotgun (WGS) entry which is preliminary data.</text>
</comment>
<evidence type="ECO:0000313" key="2">
    <source>
        <dbReference type="Proteomes" id="UP000291302"/>
    </source>
</evidence>
<gene>
    <name evidence="1" type="ORF">ELH03_00885</name>
</gene>
<dbReference type="Proteomes" id="UP000291302">
    <property type="component" value="Unassembled WGS sequence"/>
</dbReference>
<reference evidence="1 2" key="1">
    <citation type="submission" date="2019-02" db="EMBL/GenBank/DDBJ databases">
        <title>The genomic architecture of introgression among sibling species of bacteria.</title>
        <authorList>
            <person name="Cavassim M.I.A."/>
            <person name="Moeskjaer S."/>
            <person name="Moslemi C."/>
            <person name="Fields B."/>
            <person name="Bachmann A."/>
            <person name="Vilhjalmsson B."/>
            <person name="Schierup M.H."/>
            <person name="Young J.P.W."/>
            <person name="Andersen S.U."/>
        </authorList>
    </citation>
    <scope>NUCLEOTIDE SEQUENCE [LARGE SCALE GENOMIC DNA]</scope>
    <source>
        <strain evidence="1 2">SM51</strain>
    </source>
</reference>
<dbReference type="InterPro" id="IPR036388">
    <property type="entry name" value="WH-like_DNA-bd_sf"/>
</dbReference>
<accession>A0ABY1XQX7</accession>
<dbReference type="EMBL" id="SILG01000001">
    <property type="protein sequence ID" value="TBE69430.1"/>
    <property type="molecule type" value="Genomic_DNA"/>
</dbReference>
<sequence>MQRRLVLILTAEGVPQAQICRILAISQKTARKHYRRELDIGAAKLEAALIGQLLRIAGGQGAVAFKAIRFTLQARFGWSQYVPPPRP</sequence>
<protein>
    <submittedName>
        <fullName evidence="1">Uncharacterized protein</fullName>
    </submittedName>
</protein>
<name>A0ABY1XQX7_9HYPH</name>
<proteinExistence type="predicted"/>
<keyword evidence="2" id="KW-1185">Reference proteome</keyword>
<dbReference type="RefSeq" id="WP_130765863.1">
    <property type="nucleotide sequence ID" value="NZ_SILG01000001.1"/>
</dbReference>
<organism evidence="1 2">
    <name type="scientific">Rhizobium beringeri</name>
    <dbReference type="NCBI Taxonomy" id="3019934"/>
    <lineage>
        <taxon>Bacteria</taxon>
        <taxon>Pseudomonadati</taxon>
        <taxon>Pseudomonadota</taxon>
        <taxon>Alphaproteobacteria</taxon>
        <taxon>Hyphomicrobiales</taxon>
        <taxon>Rhizobiaceae</taxon>
        <taxon>Rhizobium/Agrobacterium group</taxon>
        <taxon>Rhizobium</taxon>
    </lineage>
</organism>
<dbReference type="Gene3D" id="1.10.10.10">
    <property type="entry name" value="Winged helix-like DNA-binding domain superfamily/Winged helix DNA-binding domain"/>
    <property type="match status" value="1"/>
</dbReference>
<evidence type="ECO:0000313" key="1">
    <source>
        <dbReference type="EMBL" id="TBE69430.1"/>
    </source>
</evidence>